<comment type="caution">
    <text evidence="7">The sequence shown here is derived from an EMBL/GenBank/DDBJ whole genome shotgun (WGS) entry which is preliminary data.</text>
</comment>
<dbReference type="Proteomes" id="UP001217918">
    <property type="component" value="Unassembled WGS sequence"/>
</dbReference>
<feature type="domain" description="CNH" evidence="6">
    <location>
        <begin position="1337"/>
        <end position="1653"/>
    </location>
</feature>
<feature type="compositionally biased region" description="Low complexity" evidence="3">
    <location>
        <begin position="95"/>
        <end position="112"/>
    </location>
</feature>
<dbReference type="InterPro" id="IPR041675">
    <property type="entry name" value="PH_5"/>
</dbReference>
<feature type="region of interest" description="Disordered" evidence="3">
    <location>
        <begin position="1757"/>
        <end position="1791"/>
    </location>
</feature>
<feature type="compositionally biased region" description="Acidic residues" evidence="3">
    <location>
        <begin position="379"/>
        <end position="396"/>
    </location>
</feature>
<evidence type="ECO:0000256" key="3">
    <source>
        <dbReference type="SAM" id="MobiDB-lite"/>
    </source>
</evidence>
<dbReference type="SUPFAM" id="SSF50729">
    <property type="entry name" value="PH domain-like"/>
    <property type="match status" value="1"/>
</dbReference>
<feature type="region of interest" description="Disordered" evidence="3">
    <location>
        <begin position="224"/>
        <end position="299"/>
    </location>
</feature>
<dbReference type="InterPro" id="IPR001849">
    <property type="entry name" value="PH_domain"/>
</dbReference>
<evidence type="ECO:0000256" key="2">
    <source>
        <dbReference type="ARBA" id="ARBA00022658"/>
    </source>
</evidence>
<sequence length="1791" mass="197807">MSYPGDRYGYVPPAQYPVGNNQVHPPPSAESVTRPSWNHEDGIAFFDDRITPGSPSPSPSFPASSGRPEAELFMTTGPAEQRQNPAMDGYRHQYTAPQSPSTPTPTHTSYNPQSFAPSPSTNLPYHVALPSQVQRYTSPTSSTYPVGPATNFAQQVYNPAAYANTNVAPALPQRQPSAAGYHNYNYGPSAAYAEPTSPVYGAPPYAPQYGAAYPGQNMPSYGTNGAGAVTFQSQTPYPTHSQIPVGPQSADPNSFISRTSRSNSQTSQVSSLGGSPGLQRHPTNAPLPSRPMDEVPEEARWSPMWEDAQNSLMQDIVSDLGSPDNSRRHQPVNGNISDDDLDLLRRSSEAAAATANTRPAYVGSNLGQIYETSTHGWDEAGEEEADADEDSDESDPEGAAGLLAMQEDMEDRRFGDLTMAAYMERPSSAAAPAPSPLPPPPEAQASSDSALDGVDLSLYGGGHAGTLGYGPDVTFASGESATYDAISRPMAPPRPSRGGDYPPYDVSVDYGGTGGLQAPQRHRLSFDEGDEAVSVPTRRSGGEFPYTVPPYTVPPYTEDYPDMFYHPGLSSRPLPALPPGSDSSSMPSAQSPHPGGYHHGYSLSADSRPPLDSQARALAQQQVERSISLSNHSTTPPVVAPARSRTDAAEERRRLMRQTMQQHGSVGTQYAVNLEDSEVDTPASLAAYDTITLPTGRKRKFSPSKLTSQDVQRCAEPWALGRIEAWVREMTEEEQYLTRTMVEEAILNLFCAKVPTMKVAEAEALSASVVLTMQKAQVLVKDEDEWIKFGPGQLSGVLWQLTGSGCYAPRLHEDEREVPRLDDNGLPLRCYSLHCGRTLKKVNLDQMTAEEEHTEQDWARFWNLGKEELDKRAKKEIERQNVQHELITGEEDYMAQLDVLRLLYRDQLRTVQPPVIALNRVERFIGDVFGKVDAVQQINKENLLSQLKYRQQEQGPFISGFSDIFREWIRKARPIYIDFCAKYPYAAYLIRKEAERNMLFRQYLDTVRDHPKCRRLEWTTFVRAPIARLQRYGLLLGTIHKNMVQDSEEKANLVLAIEEVKRATHDCDAKVAETTKKVELLELQSQLVLRPGFQSVLHLDHLGRQLLKQGDLQRQGSKGVRWVDTHALLFDHYFILAKEVNKSGRDKKYDVSKEPIPMPLLLLESMSDDPVSRQNRIAAPLTRAAASSGSGTTLNKVMSSNDRPGLEQTATSSSLSSLNPVTRLGPGTANNDNIIYPFRVKHLGHDVYTLYTSTQMERESWCKAIMQTKELHARALHAQNAEPFRLRVLADTAFGYDSATAANRPAGVTIQETPLHRAVQEMDARYGKAARPPPVCRAAVHCAAAFGAYGKDLMVIGTDFGVYVTEAANPRGWTRSVQAARVTQMAVLEDFFVCLLIADRSLMAYPLDQVVAPKAAAGGADGPRRAPQRLAKDVAFFATARMKERTLVFYKRKEGMHNTFKVLEPVLQKASEKRGLGRHMFRKPGVGGGGTTESWRDFDDFYLPTECYGLNLFHTYIAVASARGFELLTLDKKITQSIPRDLAAPATANMAARIRDQRPLGMFRLNEQEFLLAYEDCAVYVDKHGEVSRTLIMEYSGKQKRGGGAARGATMFGQYLVLFNEDYVEVRNAENGRLRQIIAGRDVRCLDYGYRGPTGAGQQQQQQKGGLADWKGTVKICMSHPEVAGGQIVLEMVLNDGHAEKATPSERRVTWLLVTTIITTANPLLIGCVWVSGKASDPGYSQLRFDWVLSTVWERWSMEEEEEEEEEEEKDSSNKIKNKNTTAAPPPGSSA</sequence>
<gene>
    <name evidence="7" type="ORF">P8C59_009182</name>
</gene>
<proteinExistence type="predicted"/>
<dbReference type="GO" id="GO:0005085">
    <property type="term" value="F:guanyl-nucleotide exchange factor activity"/>
    <property type="evidence" value="ECO:0007669"/>
    <property type="project" value="UniProtKB-KW"/>
</dbReference>
<dbReference type="InterPro" id="IPR000219">
    <property type="entry name" value="DH_dom"/>
</dbReference>
<dbReference type="InterPro" id="IPR035899">
    <property type="entry name" value="DBL_dom_sf"/>
</dbReference>
<name>A0AAD9IC40_9PEZI</name>
<dbReference type="InterPro" id="IPR057283">
    <property type="entry name" value="RGF3_WH"/>
</dbReference>
<dbReference type="InterPro" id="IPR052233">
    <property type="entry name" value="Rho-type_GEFs"/>
</dbReference>
<feature type="compositionally biased region" description="Polar residues" evidence="3">
    <location>
        <begin position="619"/>
        <end position="636"/>
    </location>
</feature>
<dbReference type="PANTHER" id="PTHR46572:SF1">
    <property type="entry name" value="RHO1 GUANINE NUCLEOTIDE EXCHANGE FACTOR TUS1"/>
    <property type="match status" value="1"/>
</dbReference>
<keyword evidence="2" id="KW-0344">Guanine-nucleotide releasing factor</keyword>
<dbReference type="PROSITE" id="PS50003">
    <property type="entry name" value="PH_DOMAIN"/>
    <property type="match status" value="1"/>
</dbReference>
<keyword evidence="1" id="KW-0597">Phosphoprotein</keyword>
<evidence type="ECO:0000259" key="5">
    <source>
        <dbReference type="PROSITE" id="PS50010"/>
    </source>
</evidence>
<dbReference type="Pfam" id="PF23582">
    <property type="entry name" value="WHD_RGF3"/>
    <property type="match status" value="1"/>
</dbReference>
<reference evidence="7" key="1">
    <citation type="journal article" date="2023" name="Mol. Plant Microbe Interact.">
        <title>Elucidating the Obligate Nature and Biological Capacity of an Invasive Fungal Corn Pathogen.</title>
        <authorList>
            <person name="MacCready J.S."/>
            <person name="Roggenkamp E.M."/>
            <person name="Gdanetz K."/>
            <person name="Chilvers M.I."/>
        </authorList>
    </citation>
    <scope>NUCLEOTIDE SEQUENCE</scope>
    <source>
        <strain evidence="7">PM02</strain>
    </source>
</reference>
<dbReference type="InterPro" id="IPR011993">
    <property type="entry name" value="PH-like_dom_sf"/>
</dbReference>
<evidence type="ECO:0000259" key="4">
    <source>
        <dbReference type="PROSITE" id="PS50003"/>
    </source>
</evidence>
<dbReference type="Gene3D" id="2.30.29.30">
    <property type="entry name" value="Pleckstrin-homology domain (PH domain)/Phosphotyrosine-binding domain (PTB)"/>
    <property type="match status" value="1"/>
</dbReference>
<feature type="compositionally biased region" description="Polar residues" evidence="3">
    <location>
        <begin position="1185"/>
        <end position="1220"/>
    </location>
</feature>
<feature type="compositionally biased region" description="Low complexity" evidence="3">
    <location>
        <begin position="579"/>
        <end position="594"/>
    </location>
</feature>
<dbReference type="Pfam" id="PF00621">
    <property type="entry name" value="RhoGEF"/>
    <property type="match status" value="1"/>
</dbReference>
<feature type="region of interest" description="Disordered" evidence="3">
    <location>
        <begin position="571"/>
        <end position="646"/>
    </location>
</feature>
<feature type="compositionally biased region" description="Low complexity" evidence="3">
    <location>
        <begin position="257"/>
        <end position="271"/>
    </location>
</feature>
<dbReference type="SMART" id="SM00325">
    <property type="entry name" value="RhoGEF"/>
    <property type="match status" value="1"/>
</dbReference>
<evidence type="ECO:0000313" key="7">
    <source>
        <dbReference type="EMBL" id="KAK2075023.1"/>
    </source>
</evidence>
<dbReference type="SMART" id="SM00036">
    <property type="entry name" value="CNH"/>
    <property type="match status" value="1"/>
</dbReference>
<feature type="domain" description="DH" evidence="5">
    <location>
        <begin position="878"/>
        <end position="1070"/>
    </location>
</feature>
<feature type="domain" description="PH" evidence="4">
    <location>
        <begin position="1105"/>
        <end position="1270"/>
    </location>
</feature>
<evidence type="ECO:0000259" key="6">
    <source>
        <dbReference type="PROSITE" id="PS50219"/>
    </source>
</evidence>
<dbReference type="SUPFAM" id="SSF48065">
    <property type="entry name" value="DBL homology domain (DH-domain)"/>
    <property type="match status" value="1"/>
</dbReference>
<feature type="region of interest" description="Disordered" evidence="3">
    <location>
        <begin position="378"/>
        <end position="398"/>
    </location>
</feature>
<dbReference type="PANTHER" id="PTHR46572">
    <property type="entry name" value="RHO1 GDP-GTP EXCHANGE PROTEIN 1-RELATED"/>
    <property type="match status" value="1"/>
</dbReference>
<accession>A0AAD9IC40</accession>
<feature type="compositionally biased region" description="Basic and acidic residues" evidence="3">
    <location>
        <begin position="37"/>
        <end position="50"/>
    </location>
</feature>
<dbReference type="Pfam" id="PF00780">
    <property type="entry name" value="CNH"/>
    <property type="match status" value="1"/>
</dbReference>
<feature type="region of interest" description="Disordered" evidence="3">
    <location>
        <begin position="426"/>
        <end position="454"/>
    </location>
</feature>
<feature type="region of interest" description="Disordered" evidence="3">
    <location>
        <begin position="1182"/>
        <end position="1223"/>
    </location>
</feature>
<feature type="region of interest" description="Disordered" evidence="3">
    <location>
        <begin position="1"/>
        <end position="121"/>
    </location>
</feature>
<feature type="compositionally biased region" description="Polar residues" evidence="3">
    <location>
        <begin position="230"/>
        <end position="242"/>
    </location>
</feature>
<evidence type="ECO:0000313" key="8">
    <source>
        <dbReference type="Proteomes" id="UP001217918"/>
    </source>
</evidence>
<dbReference type="SMART" id="SM00233">
    <property type="entry name" value="PH"/>
    <property type="match status" value="1"/>
</dbReference>
<dbReference type="CDD" id="cd00160">
    <property type="entry name" value="RhoGEF"/>
    <property type="match status" value="1"/>
</dbReference>
<protein>
    <recommendedName>
        <fullName evidence="9">Rho1 guanine nucleotide exchange factor 3</fullName>
    </recommendedName>
</protein>
<feature type="compositionally biased region" description="Pro residues" evidence="3">
    <location>
        <begin position="433"/>
        <end position="442"/>
    </location>
</feature>
<dbReference type="Pfam" id="PF15405">
    <property type="entry name" value="PH_5"/>
    <property type="match status" value="1"/>
</dbReference>
<dbReference type="InterPro" id="IPR001180">
    <property type="entry name" value="CNH_dom"/>
</dbReference>
<dbReference type="PROSITE" id="PS50219">
    <property type="entry name" value="CNH"/>
    <property type="match status" value="1"/>
</dbReference>
<dbReference type="EMBL" id="JAQQPM010000009">
    <property type="protein sequence ID" value="KAK2075023.1"/>
    <property type="molecule type" value="Genomic_DNA"/>
</dbReference>
<evidence type="ECO:0008006" key="9">
    <source>
        <dbReference type="Google" id="ProtNLM"/>
    </source>
</evidence>
<keyword evidence="8" id="KW-1185">Reference proteome</keyword>
<dbReference type="Gene3D" id="1.20.900.10">
    <property type="entry name" value="Dbl homology (DH) domain"/>
    <property type="match status" value="1"/>
</dbReference>
<feature type="region of interest" description="Disordered" evidence="3">
    <location>
        <begin position="317"/>
        <end position="341"/>
    </location>
</feature>
<feature type="compositionally biased region" description="Acidic residues" evidence="3">
    <location>
        <begin position="1759"/>
        <end position="1770"/>
    </location>
</feature>
<dbReference type="PROSITE" id="PS50010">
    <property type="entry name" value="DH_2"/>
    <property type="match status" value="1"/>
</dbReference>
<evidence type="ECO:0000256" key="1">
    <source>
        <dbReference type="ARBA" id="ARBA00022553"/>
    </source>
</evidence>
<organism evidence="7 8">
    <name type="scientific">Phyllachora maydis</name>
    <dbReference type="NCBI Taxonomy" id="1825666"/>
    <lineage>
        <taxon>Eukaryota</taxon>
        <taxon>Fungi</taxon>
        <taxon>Dikarya</taxon>
        <taxon>Ascomycota</taxon>
        <taxon>Pezizomycotina</taxon>
        <taxon>Sordariomycetes</taxon>
        <taxon>Sordariomycetidae</taxon>
        <taxon>Phyllachorales</taxon>
        <taxon>Phyllachoraceae</taxon>
        <taxon>Phyllachora</taxon>
    </lineage>
</organism>